<dbReference type="RefSeq" id="WP_073074292.1">
    <property type="nucleotide sequence ID" value="NZ_MPPI01000033.1"/>
</dbReference>
<feature type="transmembrane region" description="Helical" evidence="1">
    <location>
        <begin position="36"/>
        <end position="57"/>
    </location>
</feature>
<evidence type="ECO:0000256" key="1">
    <source>
        <dbReference type="SAM" id="Phobius"/>
    </source>
</evidence>
<organism evidence="2 3">
    <name type="scientific">Phormidesmis priestleyi ULC007</name>
    <dbReference type="NCBI Taxonomy" id="1920490"/>
    <lineage>
        <taxon>Bacteria</taxon>
        <taxon>Bacillati</taxon>
        <taxon>Cyanobacteriota</taxon>
        <taxon>Cyanophyceae</taxon>
        <taxon>Leptolyngbyales</taxon>
        <taxon>Leptolyngbyaceae</taxon>
        <taxon>Phormidesmis</taxon>
    </lineage>
</organism>
<reference evidence="2 3" key="2">
    <citation type="submission" date="2018-03" db="EMBL/GenBank/DDBJ databases">
        <title>The ancient ancestry and fast evolution of plastids.</title>
        <authorList>
            <person name="Moore K.R."/>
            <person name="Magnabosco C."/>
            <person name="Momper L."/>
            <person name="Gold D.A."/>
            <person name="Bosak T."/>
            <person name="Fournier G.P."/>
        </authorList>
    </citation>
    <scope>NUCLEOTIDE SEQUENCE [LARGE SCALE GENOMIC DNA]</scope>
    <source>
        <strain evidence="2 3">ULC007</strain>
    </source>
</reference>
<gene>
    <name evidence="2" type="ORF">C7B65_18970</name>
</gene>
<dbReference type="Proteomes" id="UP000238634">
    <property type="component" value="Unassembled WGS sequence"/>
</dbReference>
<evidence type="ECO:0000313" key="3">
    <source>
        <dbReference type="Proteomes" id="UP000238634"/>
    </source>
</evidence>
<accession>A0A2T1DA25</accession>
<evidence type="ECO:0000313" key="2">
    <source>
        <dbReference type="EMBL" id="PSB17358.1"/>
    </source>
</evidence>
<name>A0A2T1DA25_9CYAN</name>
<reference evidence="2 3" key="1">
    <citation type="submission" date="2018-02" db="EMBL/GenBank/DDBJ databases">
        <authorList>
            <person name="Cohen D.B."/>
            <person name="Kent A.D."/>
        </authorList>
    </citation>
    <scope>NUCLEOTIDE SEQUENCE [LARGE SCALE GENOMIC DNA]</scope>
    <source>
        <strain evidence="2 3">ULC007</strain>
    </source>
</reference>
<keyword evidence="1" id="KW-1133">Transmembrane helix</keyword>
<protein>
    <submittedName>
        <fullName evidence="2">Uncharacterized protein</fullName>
    </submittedName>
</protein>
<dbReference type="AlphaFoldDB" id="A0A2T1DA25"/>
<sequence>MTPKSGVFLGGSCVAAIAAVGSVFELSSGNPQLGGLTTGIILAISVPLTAIFFYTAVLDTKANQK</sequence>
<keyword evidence="1" id="KW-0812">Transmembrane</keyword>
<proteinExistence type="predicted"/>
<dbReference type="OrthoDB" id="515719at2"/>
<keyword evidence="1" id="KW-0472">Membrane</keyword>
<dbReference type="EMBL" id="PVWG01000029">
    <property type="protein sequence ID" value="PSB17358.1"/>
    <property type="molecule type" value="Genomic_DNA"/>
</dbReference>
<dbReference type="STRING" id="1920490.GCA_001895925_01870"/>
<keyword evidence="3" id="KW-1185">Reference proteome</keyword>
<comment type="caution">
    <text evidence="2">The sequence shown here is derived from an EMBL/GenBank/DDBJ whole genome shotgun (WGS) entry which is preliminary data.</text>
</comment>
<feature type="transmembrane region" description="Helical" evidence="1">
    <location>
        <begin position="7"/>
        <end position="24"/>
    </location>
</feature>